<gene>
    <name evidence="3" type="ORF">V2J94_33435</name>
</gene>
<comment type="caution">
    <text evidence="3">The sequence shown here is derived from an EMBL/GenBank/DDBJ whole genome shotgun (WGS) entry which is preliminary data.</text>
</comment>
<dbReference type="Proteomes" id="UP001354709">
    <property type="component" value="Unassembled WGS sequence"/>
</dbReference>
<feature type="transmembrane region" description="Helical" evidence="2">
    <location>
        <begin position="142"/>
        <end position="160"/>
    </location>
</feature>
<accession>A0ABU7Q8N7</accession>
<name>A0ABU7Q8N7_9ACTN</name>
<evidence type="ECO:0000313" key="4">
    <source>
        <dbReference type="Proteomes" id="UP001354709"/>
    </source>
</evidence>
<feature type="region of interest" description="Disordered" evidence="1">
    <location>
        <begin position="164"/>
        <end position="187"/>
    </location>
</feature>
<protein>
    <recommendedName>
        <fullName evidence="5">Integral membrane protein</fullName>
    </recommendedName>
</protein>
<keyword evidence="2" id="KW-1133">Transmembrane helix</keyword>
<reference evidence="3 4" key="1">
    <citation type="submission" date="2023-11" db="EMBL/GenBank/DDBJ databases">
        <title>30 novel species of actinomycetes from the DSMZ collection.</title>
        <authorList>
            <person name="Nouioui I."/>
        </authorList>
    </citation>
    <scope>NUCLEOTIDE SEQUENCE [LARGE SCALE GENOMIC DNA]</scope>
    <source>
        <strain evidence="3 4">DSM 41524</strain>
    </source>
</reference>
<feature type="transmembrane region" description="Helical" evidence="2">
    <location>
        <begin position="59"/>
        <end position="84"/>
    </location>
</feature>
<feature type="transmembrane region" description="Helical" evidence="2">
    <location>
        <begin position="96"/>
        <end position="115"/>
    </location>
</feature>
<dbReference type="EMBL" id="JAZBJO010000028">
    <property type="protein sequence ID" value="MEE4596734.1"/>
    <property type="molecule type" value="Genomic_DNA"/>
</dbReference>
<feature type="transmembrane region" description="Helical" evidence="2">
    <location>
        <begin position="35"/>
        <end position="53"/>
    </location>
</feature>
<evidence type="ECO:0000313" key="3">
    <source>
        <dbReference type="EMBL" id="MEE4596734.1"/>
    </source>
</evidence>
<evidence type="ECO:0008006" key="5">
    <source>
        <dbReference type="Google" id="ProtNLM"/>
    </source>
</evidence>
<dbReference type="RefSeq" id="WP_330813544.1">
    <property type="nucleotide sequence ID" value="NZ_JAZBJO010000028.1"/>
</dbReference>
<organism evidence="3 4">
    <name type="scientific">Streptomyces asiaticus subsp. ignotus</name>
    <dbReference type="NCBI Taxonomy" id="3098222"/>
    <lineage>
        <taxon>Bacteria</taxon>
        <taxon>Bacillati</taxon>
        <taxon>Actinomycetota</taxon>
        <taxon>Actinomycetes</taxon>
        <taxon>Kitasatosporales</taxon>
        <taxon>Streptomycetaceae</taxon>
        <taxon>Streptomyces</taxon>
        <taxon>Streptomyces violaceusniger group</taxon>
    </lineage>
</organism>
<evidence type="ECO:0000256" key="1">
    <source>
        <dbReference type="SAM" id="MobiDB-lite"/>
    </source>
</evidence>
<keyword evidence="2" id="KW-0812">Transmembrane</keyword>
<sequence>MSTIGQAMIINGAVLIAVLEADLGPHRKIGKLRILRPLLMTAAIVPLFLKSPATHGSGLALELAAVVAGLMVGLLAMTFTTVYAGPTTGKPVSRAGFAYAALWIVVIGARAAFSYGSEHWFAQRLGRWMAYHQVTPEALTDALLLMAVAMTLTRTVGLATRAATVARRPRSGDATPPTALPSGQSPE</sequence>
<keyword evidence="2" id="KW-0472">Membrane</keyword>
<proteinExistence type="predicted"/>
<keyword evidence="4" id="KW-1185">Reference proteome</keyword>
<evidence type="ECO:0000256" key="2">
    <source>
        <dbReference type="SAM" id="Phobius"/>
    </source>
</evidence>